<dbReference type="Pfam" id="PF13585">
    <property type="entry name" value="CHU_C"/>
    <property type="match status" value="1"/>
</dbReference>
<feature type="domain" description="Fibronectin type-III" evidence="4">
    <location>
        <begin position="435"/>
        <end position="534"/>
    </location>
</feature>
<evidence type="ECO:0000259" key="4">
    <source>
        <dbReference type="PROSITE" id="PS50853"/>
    </source>
</evidence>
<dbReference type="SUPFAM" id="SSF103647">
    <property type="entry name" value="TSP type-3 repeat"/>
    <property type="match status" value="1"/>
</dbReference>
<evidence type="ECO:0000313" key="6">
    <source>
        <dbReference type="Proteomes" id="UP000315363"/>
    </source>
</evidence>
<dbReference type="InterPro" id="IPR002126">
    <property type="entry name" value="Cadherin-like_dom"/>
</dbReference>
<keyword evidence="2" id="KW-0732">Signal</keyword>
<dbReference type="Pfam" id="PF13385">
    <property type="entry name" value="Laminin_G_3"/>
    <property type="match status" value="1"/>
</dbReference>
<dbReference type="InterPro" id="IPR036116">
    <property type="entry name" value="FN3_sf"/>
</dbReference>
<organism evidence="5 6">
    <name type="scientific">Arenibacter algicola</name>
    <dbReference type="NCBI Taxonomy" id="616991"/>
    <lineage>
        <taxon>Bacteria</taxon>
        <taxon>Pseudomonadati</taxon>
        <taxon>Bacteroidota</taxon>
        <taxon>Flavobacteriia</taxon>
        <taxon>Flavobacteriales</taxon>
        <taxon>Flavobacteriaceae</taxon>
        <taxon>Arenibacter</taxon>
    </lineage>
</organism>
<dbReference type="InterPro" id="IPR026341">
    <property type="entry name" value="T9SS_type_B"/>
</dbReference>
<evidence type="ECO:0000259" key="3">
    <source>
        <dbReference type="PROSITE" id="PS50268"/>
    </source>
</evidence>
<feature type="domain" description="Cadherin" evidence="3">
    <location>
        <begin position="1080"/>
        <end position="1226"/>
    </location>
</feature>
<accession>A0ABY3A849</accession>
<sequence>MKKQLHTFTKQSNKLSLLIFLVFAILHSSSALSQNTITFDDQGFIDNQEIGNPYTISNNGEIFRFTISGGATTSHRYRTADSWGCNNTGFGDLTAGTNSATTWTIETVSGSEIDLGTIKFNNLFNCFSFTYSLIIEGFKNNVSTGTQNFSVTDMNSIFTSSANFDDVDKIIITGTDIANLGMDDIEWQGAASSSTPPTLTTTAASGVTATTATLGGNITDNGGAAVNERGIVYNTTGTPNVNDDTKVQIGSGDGSFSDEITGLSAGTEYFVRAYAINSEGTSYGGVESFTTSNPQLENFSWSADNLSAGATGVTYTFEYTTVTDLGGSDAILYALNTANGWNTNSVSVGDITVLVNGNSRTVAGIFSVGGSGAFITLDNPIVASGSEIVVTIANVTNNGNPGTYNWHWIHTATGGGNEIDPAVSPDPIVLYTNTAPTVTTSTASGVTNTTATLGGEVTDNGGATVTERGIVHNTTGTPNVDDDTKVQIGSGDGSFSDEITGLSAGTEYFVRAYAINSEGTAYGSEESFTTSLNPSLTLSSSATDNTISSGASVTFTATPSGTAATNYLWKKNGIVVPGETNATYTTSDLVNGDVIEVQLSADSGTIVNSNLVLNLDAGDRSSYPGSGTAWTDISFNNNDATLPSNLATSYSTIVGAGSFNFQGNSSTTIQSSAVNNWDITSTNALSVEIWVKRINGGHQFWFSTPNLHYRLGVDPSGNLFWDMGQYVDRNSGILVSEGVWHHIVYTAGIETGNITTRVYVDGVEVADQNEGIATLSSITNYLIGDGQTPGQHPLNGDMGLIRVYNKALSALEVAQNFNAEVDRFTTDVLSSNSITMTVNVPPTVTTTTASNVTFATASLGGEVTDNGGQTVTERGIVYNITGTPNVDDDPKIIIGNGDGSFSDEITGLDSGTEYFVRAYAINVGGTGYGNEVSFTTTANDSPVGSVVADQSECINGSVTELALTITDTFPGDNTFMVTAASSNTAVVANADIIVTGNGNTRTFTISPVQGAAGTSTITVTIEDSLGEIGTQTFDVTFNDLIPPTLTAVQNIEEELDANCNFVVPDYTGLTTAADNCGTTTITQSPIAGTVISGHGTLQTITLTADDGNGNTHSTAFEVTLADVTAPTIVVQDVEMPLNETGSASVTAEAFIVDSDDSCSAVSISIDRTDFDCADLGDYPITITATDSNGNTTTETAILTLTGEDTDGDSIADSCDNDKDNDGTPDAEDTFPLDATEDTDTDGDGIGNNADTDDDNDGDSDVDELANNTDPLDDTSFFVPGEEETPVTPTLVPAQAFTPNGDGINDFWVIPGIENYPNALVKVYNRWGHEVFTSKGYNNDWNATYKSRSNSLPSGSYMYVIDLANGSAPIQGWLFINY</sequence>
<name>A0ABY3A849_9FLAO</name>
<keyword evidence="6" id="KW-1185">Reference proteome</keyword>
<dbReference type="SUPFAM" id="SSF49899">
    <property type="entry name" value="Concanavalin A-like lectins/glucanases"/>
    <property type="match status" value="1"/>
</dbReference>
<feature type="signal peptide" evidence="2">
    <location>
        <begin position="1"/>
        <end position="33"/>
    </location>
</feature>
<dbReference type="Proteomes" id="UP000315363">
    <property type="component" value="Unassembled WGS sequence"/>
</dbReference>
<comment type="caution">
    <text evidence="5">The sequence shown here is derived from an EMBL/GenBank/DDBJ whole genome shotgun (WGS) entry which is preliminary data.</text>
</comment>
<feature type="chain" id="PRO_5046014106" evidence="2">
    <location>
        <begin position="34"/>
        <end position="1377"/>
    </location>
</feature>
<protein>
    <submittedName>
        <fullName evidence="5">Gliding motility-associated-like protein</fullName>
    </submittedName>
</protein>
<feature type="domain" description="Fibronectin type-III" evidence="4">
    <location>
        <begin position="841"/>
        <end position="940"/>
    </location>
</feature>
<feature type="domain" description="Fibronectin type-III" evidence="4">
    <location>
        <begin position="196"/>
        <end position="295"/>
    </location>
</feature>
<dbReference type="EMBL" id="VHIF01000001">
    <property type="protein sequence ID" value="TQO36734.1"/>
    <property type="molecule type" value="Genomic_DNA"/>
</dbReference>
<dbReference type="NCBIfam" id="TIGR04131">
    <property type="entry name" value="Bac_Flav_CTERM"/>
    <property type="match status" value="1"/>
</dbReference>
<proteinExistence type="predicted"/>
<reference evidence="5 6" key="1">
    <citation type="submission" date="2019-06" db="EMBL/GenBank/DDBJ databases">
        <title>A large-scale integrated study on North Sea by COGITO (Coastal Microbe Genomic &amp; Taxonomic Observatory).</title>
        <authorList>
            <person name="Teeling H."/>
        </authorList>
    </citation>
    <scope>NUCLEOTIDE SEQUENCE [LARGE SCALE GENOMIC DNA]</scope>
    <source>
        <strain evidence="5 6">MAR_2009_79</strain>
    </source>
</reference>
<dbReference type="RefSeq" id="WP_142188854.1">
    <property type="nucleotide sequence ID" value="NZ_VHIF01000001.1"/>
</dbReference>
<dbReference type="InterPro" id="IPR003961">
    <property type="entry name" value="FN3_dom"/>
</dbReference>
<feature type="compositionally biased region" description="Acidic residues" evidence="1">
    <location>
        <begin position="1250"/>
        <end position="1263"/>
    </location>
</feature>
<dbReference type="InterPro" id="IPR013320">
    <property type="entry name" value="ConA-like_dom_sf"/>
</dbReference>
<dbReference type="SUPFAM" id="SSF49265">
    <property type="entry name" value="Fibronectin type III"/>
    <property type="match status" value="1"/>
</dbReference>
<dbReference type="Gene3D" id="4.10.1080.10">
    <property type="entry name" value="TSP type-3 repeat"/>
    <property type="match status" value="1"/>
</dbReference>
<evidence type="ECO:0000256" key="1">
    <source>
        <dbReference type="SAM" id="MobiDB-lite"/>
    </source>
</evidence>
<feature type="region of interest" description="Disordered" evidence="1">
    <location>
        <begin position="1200"/>
        <end position="1286"/>
    </location>
</feature>
<evidence type="ECO:0000256" key="2">
    <source>
        <dbReference type="SAM" id="SignalP"/>
    </source>
</evidence>
<dbReference type="PROSITE" id="PS50853">
    <property type="entry name" value="FN3"/>
    <property type="match status" value="3"/>
</dbReference>
<dbReference type="Gene3D" id="2.60.120.200">
    <property type="match status" value="1"/>
</dbReference>
<dbReference type="InterPro" id="IPR028974">
    <property type="entry name" value="TSP_type-3_rpt"/>
</dbReference>
<gene>
    <name evidence="5" type="ORF">GQ41_1320</name>
</gene>
<feature type="compositionally biased region" description="Acidic residues" evidence="1">
    <location>
        <begin position="1222"/>
        <end position="1242"/>
    </location>
</feature>
<evidence type="ECO:0000313" key="5">
    <source>
        <dbReference type="EMBL" id="TQO36734.1"/>
    </source>
</evidence>
<dbReference type="SMART" id="SM00060">
    <property type="entry name" value="FN3"/>
    <property type="match status" value="3"/>
</dbReference>
<dbReference type="PROSITE" id="PS50268">
    <property type="entry name" value="CADHERIN_2"/>
    <property type="match status" value="1"/>
</dbReference>